<evidence type="ECO:0000313" key="7">
    <source>
        <dbReference type="EMBL" id="ADN37279.1"/>
    </source>
</evidence>
<reference evidence="7 8" key="1">
    <citation type="journal article" date="2010" name="Stand. Genomic Sci.">
        <title>Complete genome sequence of Methanoplanus petrolearius type strain (SEBR 4847).</title>
        <authorList>
            <person name="Brambilla E."/>
            <person name="Djao O.D."/>
            <person name="Daligault H."/>
            <person name="Lapidus A."/>
            <person name="Lucas S."/>
            <person name="Hammon N."/>
            <person name="Nolan M."/>
            <person name="Tice H."/>
            <person name="Cheng J.F."/>
            <person name="Han C."/>
            <person name="Tapia R."/>
            <person name="Goodwin L."/>
            <person name="Pitluck S."/>
            <person name="Liolios K."/>
            <person name="Ivanova N."/>
            <person name="Mavromatis K."/>
            <person name="Mikhailova N."/>
            <person name="Pati A."/>
            <person name="Chen A."/>
            <person name="Palaniappan K."/>
            <person name="Land M."/>
            <person name="Hauser L."/>
            <person name="Chang Y.J."/>
            <person name="Jeffries C.D."/>
            <person name="Rohde M."/>
            <person name="Spring S."/>
            <person name="Sikorski J."/>
            <person name="Goker M."/>
            <person name="Woyke T."/>
            <person name="Bristow J."/>
            <person name="Eisen J.A."/>
            <person name="Markowitz V."/>
            <person name="Hugenholtz P."/>
            <person name="Kyrpides N.C."/>
            <person name="Klenk H.P."/>
        </authorList>
    </citation>
    <scope>NUCLEOTIDE SEQUENCE [LARGE SCALE GENOMIC DNA]</scope>
    <source>
        <strain evidence="8">DSM 11571 / OCM 486 / SEBR 4847</strain>
    </source>
</reference>
<keyword evidence="8" id="KW-1185">Reference proteome</keyword>
<dbReference type="STRING" id="679926.Mpet_2535"/>
<dbReference type="GO" id="GO:0016491">
    <property type="term" value="F:oxidoreductase activity"/>
    <property type="evidence" value="ECO:0007669"/>
    <property type="project" value="InterPro"/>
</dbReference>
<evidence type="ECO:0000313" key="8">
    <source>
        <dbReference type="Proteomes" id="UP000006565"/>
    </source>
</evidence>
<dbReference type="CDD" id="cd01335">
    <property type="entry name" value="Radical_SAM"/>
    <property type="match status" value="1"/>
</dbReference>
<dbReference type="KEGG" id="mpi:Mpet_2535"/>
<dbReference type="Proteomes" id="UP000006565">
    <property type="component" value="Chromosome"/>
</dbReference>
<proteinExistence type="predicted"/>
<dbReference type="InterPro" id="IPR007197">
    <property type="entry name" value="rSAM"/>
</dbReference>
<dbReference type="SFLD" id="SFLDG01384">
    <property type="entry name" value="thioether_bond_formation_requi"/>
    <property type="match status" value="1"/>
</dbReference>
<dbReference type="SFLD" id="SFLDS00029">
    <property type="entry name" value="Radical_SAM"/>
    <property type="match status" value="1"/>
</dbReference>
<keyword evidence="3" id="KW-0479">Metal-binding</keyword>
<gene>
    <name evidence="7" type="ordered locus">Mpet_2535</name>
</gene>
<dbReference type="SFLD" id="SFLDG01067">
    <property type="entry name" value="SPASM/twitch_domain_containing"/>
    <property type="match status" value="1"/>
</dbReference>
<dbReference type="Pfam" id="PF04055">
    <property type="entry name" value="Radical_SAM"/>
    <property type="match status" value="1"/>
</dbReference>
<dbReference type="PANTHER" id="PTHR43273">
    <property type="entry name" value="ANAEROBIC SULFATASE-MATURATING ENZYME HOMOLOG ASLB-RELATED"/>
    <property type="match status" value="1"/>
</dbReference>
<comment type="cofactor">
    <cofactor evidence="1">
        <name>[4Fe-4S] cluster</name>
        <dbReference type="ChEBI" id="CHEBI:49883"/>
    </cofactor>
</comment>
<dbReference type="OrthoDB" id="5620at2157"/>
<sequence length="426" mass="47656">MKNSAYNLILPLETENDEYIIFNTLSNSLLLADGELAGAIEDRRYDLLDENTVSAMKAGGIFIEDETDEKMIFSKKYREILDSSEELRFVIITTYKCNLACSYCYEGRGTVVSEDMSPEIRDKAIEAIKKRALPTDCKSLKIMLFGGEPLMNPDTGLVIMKELSRWCGENGLKYEGSMVTNGTLATRDLVDKFRPYISTVQLTLDGPKEYHDGIRVFKNGSGTYGKVMDAIKAFRSAGIFVALRIQVNENNVGLLDTLKEELDRNGIAADKGIRQFPSLIKKYSEFCNMDCELLEDCDPAVLSKILEFEKNMKPSARFVPCHIYANMFVIDPAGDVYKCITEVAQKENVLGTVKNGRLELSGKYSDFMSRDPLGFPECAQCSYLPVCGGGCPYMARKTNGTCHSSFCGMTKEVVEQKLTGYMEGRR</sequence>
<dbReference type="PROSITE" id="PS51918">
    <property type="entry name" value="RADICAL_SAM"/>
    <property type="match status" value="1"/>
</dbReference>
<dbReference type="UniPathway" id="UPA00782"/>
<dbReference type="NCBIfam" id="TIGR04085">
    <property type="entry name" value="rSAM_more_4Fe4S"/>
    <property type="match status" value="1"/>
</dbReference>
<dbReference type="GeneID" id="9745028"/>
<evidence type="ECO:0000256" key="2">
    <source>
        <dbReference type="ARBA" id="ARBA00022691"/>
    </source>
</evidence>
<dbReference type="SUPFAM" id="SSF102114">
    <property type="entry name" value="Radical SAM enzymes"/>
    <property type="match status" value="1"/>
</dbReference>
<evidence type="ECO:0000256" key="3">
    <source>
        <dbReference type="ARBA" id="ARBA00022723"/>
    </source>
</evidence>
<keyword evidence="2" id="KW-0949">S-adenosyl-L-methionine</keyword>
<dbReference type="Gene3D" id="3.20.20.70">
    <property type="entry name" value="Aldolase class I"/>
    <property type="match status" value="1"/>
</dbReference>
<organism evidence="7 8">
    <name type="scientific">Methanolacinia petrolearia (strain DSM 11571 / OCM 486 / SEBR 4847)</name>
    <name type="common">Methanoplanus petrolearius</name>
    <dbReference type="NCBI Taxonomy" id="679926"/>
    <lineage>
        <taxon>Archaea</taxon>
        <taxon>Methanobacteriati</taxon>
        <taxon>Methanobacteriota</taxon>
        <taxon>Stenosarchaea group</taxon>
        <taxon>Methanomicrobia</taxon>
        <taxon>Methanomicrobiales</taxon>
        <taxon>Methanomicrobiaceae</taxon>
        <taxon>Methanolacinia</taxon>
    </lineage>
</organism>
<evidence type="ECO:0000259" key="6">
    <source>
        <dbReference type="PROSITE" id="PS51918"/>
    </source>
</evidence>
<dbReference type="eggNOG" id="arCOG00945">
    <property type="taxonomic scope" value="Archaea"/>
</dbReference>
<dbReference type="InterPro" id="IPR058240">
    <property type="entry name" value="rSAM_sf"/>
</dbReference>
<protein>
    <submittedName>
        <fullName evidence="7">Radical SAM domain protein</fullName>
    </submittedName>
</protein>
<evidence type="ECO:0000256" key="5">
    <source>
        <dbReference type="ARBA" id="ARBA00023014"/>
    </source>
</evidence>
<dbReference type="HOGENOM" id="CLU_009273_3_1_2"/>
<keyword evidence="4" id="KW-0408">Iron</keyword>
<dbReference type="PANTHER" id="PTHR43273:SF8">
    <property type="entry name" value="RADICAL SAM DOMAIN PROTEIN"/>
    <property type="match status" value="1"/>
</dbReference>
<feature type="domain" description="Radical SAM core" evidence="6">
    <location>
        <begin position="82"/>
        <end position="322"/>
    </location>
</feature>
<dbReference type="RefSeq" id="WP_013330452.1">
    <property type="nucleotide sequence ID" value="NC_014507.1"/>
</dbReference>
<name>E1RF35_METP4</name>
<dbReference type="EMBL" id="CP002117">
    <property type="protein sequence ID" value="ADN37279.1"/>
    <property type="molecule type" value="Genomic_DNA"/>
</dbReference>
<dbReference type="AlphaFoldDB" id="E1RF35"/>
<dbReference type="InterPro" id="IPR023885">
    <property type="entry name" value="4Fe4S-binding_SPASM_dom"/>
</dbReference>
<dbReference type="InterPro" id="IPR013785">
    <property type="entry name" value="Aldolase_TIM"/>
</dbReference>
<evidence type="ECO:0000256" key="4">
    <source>
        <dbReference type="ARBA" id="ARBA00023004"/>
    </source>
</evidence>
<dbReference type="GO" id="GO:0051536">
    <property type="term" value="F:iron-sulfur cluster binding"/>
    <property type="evidence" value="ECO:0007669"/>
    <property type="project" value="UniProtKB-KW"/>
</dbReference>
<keyword evidence="5" id="KW-0411">Iron-sulfur</keyword>
<accession>E1RF35</accession>
<dbReference type="InterPro" id="IPR023867">
    <property type="entry name" value="Sulphatase_maturase_rSAM"/>
</dbReference>
<evidence type="ECO:0000256" key="1">
    <source>
        <dbReference type="ARBA" id="ARBA00001966"/>
    </source>
</evidence>
<dbReference type="GO" id="GO:0046872">
    <property type="term" value="F:metal ion binding"/>
    <property type="evidence" value="ECO:0007669"/>
    <property type="project" value="UniProtKB-KW"/>
</dbReference>
<dbReference type="SFLD" id="SFLDG01386">
    <property type="entry name" value="main_SPASM_domain-containing"/>
    <property type="match status" value="1"/>
</dbReference>